<dbReference type="GO" id="GO:0006995">
    <property type="term" value="P:cellular response to nitrogen starvation"/>
    <property type="evidence" value="ECO:0007669"/>
    <property type="project" value="TreeGrafter"/>
</dbReference>
<dbReference type="GO" id="GO:0000407">
    <property type="term" value="C:phagophore assembly site"/>
    <property type="evidence" value="ECO:0007669"/>
    <property type="project" value="TreeGrafter"/>
</dbReference>
<evidence type="ECO:0000256" key="1">
    <source>
        <dbReference type="ARBA" id="ARBA00005965"/>
    </source>
</evidence>
<dbReference type="Gene3D" id="1.10.418.40">
    <property type="entry name" value="Autophagy protein 6/Beclin 1"/>
    <property type="match status" value="1"/>
</dbReference>
<dbReference type="AlphaFoldDB" id="A0AAV5RNN8"/>
<evidence type="ECO:0000313" key="4">
    <source>
        <dbReference type="EMBL" id="GMM53131.1"/>
    </source>
</evidence>
<reference evidence="4 5" key="1">
    <citation type="journal article" date="2023" name="Elife">
        <title>Identification of key yeast species and microbe-microbe interactions impacting larval growth of Drosophila in the wild.</title>
        <authorList>
            <person name="Mure A."/>
            <person name="Sugiura Y."/>
            <person name="Maeda R."/>
            <person name="Honda K."/>
            <person name="Sakurai N."/>
            <person name="Takahashi Y."/>
            <person name="Watada M."/>
            <person name="Katoh T."/>
            <person name="Gotoh A."/>
            <person name="Gotoh Y."/>
            <person name="Taniguchi I."/>
            <person name="Nakamura K."/>
            <person name="Hayashi T."/>
            <person name="Katayama T."/>
            <person name="Uemura T."/>
            <person name="Hattori Y."/>
        </authorList>
    </citation>
    <scope>NUCLEOTIDE SEQUENCE [LARGE SCALE GENOMIC DNA]</scope>
    <source>
        <strain evidence="4 5">SB-73</strain>
    </source>
</reference>
<feature type="domain" description="Atg6 BARA" evidence="2">
    <location>
        <begin position="206"/>
        <end position="391"/>
    </location>
</feature>
<comment type="caution">
    <text evidence="4">The sequence shown here is derived from an EMBL/GenBank/DDBJ whole genome shotgun (WGS) entry which is preliminary data.</text>
</comment>
<dbReference type="Proteomes" id="UP001362899">
    <property type="component" value="Unassembled WGS sequence"/>
</dbReference>
<dbReference type="PANTHER" id="PTHR12768:SF4">
    <property type="entry name" value="BECLIN-1"/>
    <property type="match status" value="1"/>
</dbReference>
<dbReference type="Pfam" id="PF04111">
    <property type="entry name" value="APG6"/>
    <property type="match status" value="1"/>
</dbReference>
<dbReference type="InterPro" id="IPR040455">
    <property type="entry name" value="Atg6_BARA"/>
</dbReference>
<dbReference type="InterPro" id="IPR007243">
    <property type="entry name" value="Atg6/Beclin"/>
</dbReference>
<dbReference type="GO" id="GO:0034272">
    <property type="term" value="C:phosphatidylinositol 3-kinase complex, class III, type II"/>
    <property type="evidence" value="ECO:0007669"/>
    <property type="project" value="TreeGrafter"/>
</dbReference>
<dbReference type="GO" id="GO:0000423">
    <property type="term" value="P:mitophagy"/>
    <property type="evidence" value="ECO:0007669"/>
    <property type="project" value="TreeGrafter"/>
</dbReference>
<comment type="similarity">
    <text evidence="1">Belongs to the beclin family.</text>
</comment>
<keyword evidence="5" id="KW-1185">Reference proteome</keyword>
<protein>
    <submittedName>
        <fullName evidence="4">Beclin 1</fullName>
    </submittedName>
</protein>
<name>A0AAV5RNN8_STABA</name>
<sequence length="395" mass="44640">MHCQRCRLPVSVHKSLSNLRSNLLFKSAPVTSEATVFGGPAVGFNTPQTNPLSTPPNERPEELLDYISAKTGIDLPLCQECAEKVRDGLKREYEEVCQERDAYINLVNKIKNEPVAGASEVEQLLHNIELLEKECSVGFEELRQAELDNAEAQKELDKARKNASTDVLNSAYSKRNSLESELQVNAVETRRLEALSEYQQQQLRQLHKTNVYNDVFKIKFDGCFGTINGLRLGRLKDKDKKVDWTEINAAWGQTLLLLSTIIAKLELKIPEYRLRPLGSMSRIEKVELNPQTGEVIMSTTLDLFSSGDYSFERLLYHKRLDAAMVAFLDVLKKVGEHVEALDPTLKLPYAIVDDKIGSCSIRLSLNSSNETWTQACKYVLTNAKWILSYACERNP</sequence>
<dbReference type="GO" id="GO:0030674">
    <property type="term" value="F:protein-macromolecule adaptor activity"/>
    <property type="evidence" value="ECO:0007669"/>
    <property type="project" value="TreeGrafter"/>
</dbReference>
<dbReference type="GO" id="GO:0043548">
    <property type="term" value="F:phosphatidylinositol 3-kinase binding"/>
    <property type="evidence" value="ECO:0007669"/>
    <property type="project" value="TreeGrafter"/>
</dbReference>
<evidence type="ECO:0000259" key="2">
    <source>
        <dbReference type="Pfam" id="PF04111"/>
    </source>
</evidence>
<dbReference type="InterPro" id="IPR038274">
    <property type="entry name" value="Atg6/Beclin_C_sf"/>
</dbReference>
<dbReference type="GO" id="GO:0000045">
    <property type="term" value="P:autophagosome assembly"/>
    <property type="evidence" value="ECO:0007669"/>
    <property type="project" value="TreeGrafter"/>
</dbReference>
<proteinExistence type="inferred from homology"/>
<gene>
    <name evidence="4" type="ORF">DASB73_040940</name>
</gene>
<evidence type="ECO:0000313" key="5">
    <source>
        <dbReference type="Proteomes" id="UP001362899"/>
    </source>
</evidence>
<dbReference type="Pfam" id="PF17675">
    <property type="entry name" value="APG6_N"/>
    <property type="match status" value="1"/>
</dbReference>
<dbReference type="GO" id="GO:0034271">
    <property type="term" value="C:phosphatidylinositol 3-kinase complex, class III, type I"/>
    <property type="evidence" value="ECO:0007669"/>
    <property type="project" value="TreeGrafter"/>
</dbReference>
<feature type="domain" description="Atg6/beclin coiled-coil" evidence="3">
    <location>
        <begin position="76"/>
        <end position="203"/>
    </location>
</feature>
<dbReference type="EMBL" id="BTGC01000008">
    <property type="protein sequence ID" value="GMM53131.1"/>
    <property type="molecule type" value="Genomic_DNA"/>
</dbReference>
<accession>A0AAV5RNN8</accession>
<dbReference type="GO" id="GO:0045324">
    <property type="term" value="P:late endosome to vacuole transport"/>
    <property type="evidence" value="ECO:0007669"/>
    <property type="project" value="TreeGrafter"/>
</dbReference>
<evidence type="ECO:0000259" key="3">
    <source>
        <dbReference type="Pfam" id="PF17675"/>
    </source>
</evidence>
<dbReference type="InterPro" id="IPR041691">
    <property type="entry name" value="Atg6/beclin_CC"/>
</dbReference>
<dbReference type="PANTHER" id="PTHR12768">
    <property type="entry name" value="BECLIN 1"/>
    <property type="match status" value="1"/>
</dbReference>
<organism evidence="4 5">
    <name type="scientific">Starmerella bacillaris</name>
    <name type="common">Yeast</name>
    <name type="synonym">Candida zemplinina</name>
    <dbReference type="NCBI Taxonomy" id="1247836"/>
    <lineage>
        <taxon>Eukaryota</taxon>
        <taxon>Fungi</taxon>
        <taxon>Dikarya</taxon>
        <taxon>Ascomycota</taxon>
        <taxon>Saccharomycotina</taxon>
        <taxon>Dipodascomycetes</taxon>
        <taxon>Dipodascales</taxon>
        <taxon>Trichomonascaceae</taxon>
        <taxon>Starmerella</taxon>
    </lineage>
</organism>